<evidence type="ECO:0000313" key="4">
    <source>
        <dbReference type="Proteomes" id="UP001303115"/>
    </source>
</evidence>
<sequence length="277" mass="31187">MSSRCPPVPERSSARTNQTGVESNLPAAPKQQVAKYCDTLNEDCIARLDLGEKYNDLQRQYRSLLLDIEKNTSDYLSKLDEETLRNDILSFRLDLAQSEAAEHQDTIKTMTEKLRAASQNESNLAGAVKEMESKLTEKDIELATVTSQMAEKDSIIEHLEGAYTLSNDLRVQKQITAEHIEQLEREKAAAISDRDTAAAEIRVLKTSYEEYESYINRLRQKNKTLEGDFEALIDMSIESETIQGGFAEENKRLTAEAANLSRDIDLIRAAPSELQGH</sequence>
<name>A0AAN6P6B0_9PEZI</name>
<dbReference type="Proteomes" id="UP001303115">
    <property type="component" value="Unassembled WGS sequence"/>
</dbReference>
<evidence type="ECO:0000313" key="3">
    <source>
        <dbReference type="EMBL" id="KAK4031550.1"/>
    </source>
</evidence>
<accession>A0AAN6P6B0</accession>
<reference evidence="4" key="1">
    <citation type="journal article" date="2023" name="Mol. Phylogenet. Evol.">
        <title>Genome-scale phylogeny and comparative genomics of the fungal order Sordariales.</title>
        <authorList>
            <person name="Hensen N."/>
            <person name="Bonometti L."/>
            <person name="Westerberg I."/>
            <person name="Brannstrom I.O."/>
            <person name="Guillou S."/>
            <person name="Cros-Aarteil S."/>
            <person name="Calhoun S."/>
            <person name="Haridas S."/>
            <person name="Kuo A."/>
            <person name="Mondo S."/>
            <person name="Pangilinan J."/>
            <person name="Riley R."/>
            <person name="LaButti K."/>
            <person name="Andreopoulos B."/>
            <person name="Lipzen A."/>
            <person name="Chen C."/>
            <person name="Yan M."/>
            <person name="Daum C."/>
            <person name="Ng V."/>
            <person name="Clum A."/>
            <person name="Steindorff A."/>
            <person name="Ohm R.A."/>
            <person name="Martin F."/>
            <person name="Silar P."/>
            <person name="Natvig D.O."/>
            <person name="Lalanne C."/>
            <person name="Gautier V."/>
            <person name="Ament-Velasquez S.L."/>
            <person name="Kruys A."/>
            <person name="Hutchinson M.I."/>
            <person name="Powell A.J."/>
            <person name="Barry K."/>
            <person name="Miller A.N."/>
            <person name="Grigoriev I.V."/>
            <person name="Debuchy R."/>
            <person name="Gladieux P."/>
            <person name="Hiltunen Thoren M."/>
            <person name="Johannesson H."/>
        </authorList>
    </citation>
    <scope>NUCLEOTIDE SEQUENCE [LARGE SCALE GENOMIC DNA]</scope>
    <source>
        <strain evidence="4">CBS 284.82</strain>
    </source>
</reference>
<organism evidence="3 4">
    <name type="scientific">Parachaetomium inaequale</name>
    <dbReference type="NCBI Taxonomy" id="2588326"/>
    <lineage>
        <taxon>Eukaryota</taxon>
        <taxon>Fungi</taxon>
        <taxon>Dikarya</taxon>
        <taxon>Ascomycota</taxon>
        <taxon>Pezizomycotina</taxon>
        <taxon>Sordariomycetes</taxon>
        <taxon>Sordariomycetidae</taxon>
        <taxon>Sordariales</taxon>
        <taxon>Chaetomiaceae</taxon>
        <taxon>Parachaetomium</taxon>
    </lineage>
</organism>
<evidence type="ECO:0000256" key="1">
    <source>
        <dbReference type="SAM" id="Coils"/>
    </source>
</evidence>
<dbReference type="EMBL" id="MU854766">
    <property type="protein sequence ID" value="KAK4031550.1"/>
    <property type="molecule type" value="Genomic_DNA"/>
</dbReference>
<feature type="region of interest" description="Disordered" evidence="2">
    <location>
        <begin position="1"/>
        <end position="27"/>
    </location>
</feature>
<comment type="caution">
    <text evidence="3">The sequence shown here is derived from an EMBL/GenBank/DDBJ whole genome shotgun (WGS) entry which is preliminary data.</text>
</comment>
<keyword evidence="1" id="KW-0175">Coiled coil</keyword>
<protein>
    <submittedName>
        <fullName evidence="3">Uncharacterized protein</fullName>
    </submittedName>
</protein>
<feature type="coiled-coil region" evidence="1">
    <location>
        <begin position="166"/>
        <end position="270"/>
    </location>
</feature>
<gene>
    <name evidence="3" type="ORF">C8A01DRAFT_51411</name>
</gene>
<feature type="coiled-coil region" evidence="1">
    <location>
        <begin position="93"/>
        <end position="120"/>
    </location>
</feature>
<dbReference type="AlphaFoldDB" id="A0AAN6P6B0"/>
<evidence type="ECO:0000256" key="2">
    <source>
        <dbReference type="SAM" id="MobiDB-lite"/>
    </source>
</evidence>
<keyword evidence="4" id="KW-1185">Reference proteome</keyword>
<proteinExistence type="predicted"/>
<dbReference type="SUPFAM" id="SSF58100">
    <property type="entry name" value="Bacterial hemolysins"/>
    <property type="match status" value="1"/>
</dbReference>